<accession>A0A256L967</accession>
<dbReference type="InterPro" id="IPR000847">
    <property type="entry name" value="LysR_HTH_N"/>
</dbReference>
<evidence type="ECO:0000256" key="1">
    <source>
        <dbReference type="ARBA" id="ARBA00009437"/>
    </source>
</evidence>
<dbReference type="PANTHER" id="PTHR30346">
    <property type="entry name" value="TRANSCRIPTIONAL DUAL REGULATOR HCAR-RELATED"/>
    <property type="match status" value="1"/>
</dbReference>
<dbReference type="GO" id="GO:0003700">
    <property type="term" value="F:DNA-binding transcription factor activity"/>
    <property type="evidence" value="ECO:0007669"/>
    <property type="project" value="InterPro"/>
</dbReference>
<dbReference type="Pfam" id="PF00126">
    <property type="entry name" value="HTH_1"/>
    <property type="match status" value="1"/>
</dbReference>
<reference evidence="6 9" key="2">
    <citation type="submission" date="2017-05" db="EMBL/GenBank/DDBJ databases">
        <authorList>
            <person name="Lin X.B."/>
            <person name="Stothard P."/>
            <person name="Tasseva G."/>
            <person name="Walter J."/>
        </authorList>
    </citation>
    <scope>NUCLEOTIDE SEQUENCE [LARGE SCALE GENOMIC DNA]</scope>
    <source>
        <strain evidence="6 9">609u</strain>
    </source>
</reference>
<evidence type="ECO:0000313" key="8">
    <source>
        <dbReference type="Proteomes" id="UP000215828"/>
    </source>
</evidence>
<evidence type="ECO:0000256" key="3">
    <source>
        <dbReference type="ARBA" id="ARBA00023125"/>
    </source>
</evidence>
<dbReference type="Proteomes" id="UP000215828">
    <property type="component" value="Unassembled WGS sequence"/>
</dbReference>
<evidence type="ECO:0000313" key="9">
    <source>
        <dbReference type="Proteomes" id="UP000216316"/>
    </source>
</evidence>
<keyword evidence="2" id="KW-0805">Transcription regulation</keyword>
<dbReference type="Gene3D" id="1.10.10.10">
    <property type="entry name" value="Winged helix-like DNA-binding domain superfamily/Winged helix DNA-binding domain"/>
    <property type="match status" value="1"/>
</dbReference>
<dbReference type="RefSeq" id="WP_094495924.1">
    <property type="nucleotide sequence ID" value="NZ_NGNV01000063.1"/>
</dbReference>
<dbReference type="PROSITE" id="PS50931">
    <property type="entry name" value="HTH_LYSR"/>
    <property type="match status" value="1"/>
</dbReference>
<evidence type="ECO:0000256" key="2">
    <source>
        <dbReference type="ARBA" id="ARBA00023015"/>
    </source>
</evidence>
<keyword evidence="9" id="KW-1185">Reference proteome</keyword>
<comment type="similarity">
    <text evidence="1">Belongs to the LysR transcriptional regulatory family.</text>
</comment>
<protein>
    <submittedName>
        <fullName evidence="7">LysR family transcriptional regulator</fullName>
    </submittedName>
</protein>
<evidence type="ECO:0000313" key="7">
    <source>
        <dbReference type="EMBL" id="OYR89945.1"/>
    </source>
</evidence>
<gene>
    <name evidence="6" type="ORF">CBF53_10185</name>
    <name evidence="7" type="ORF">CBF70_11300</name>
</gene>
<dbReference type="GO" id="GO:0003677">
    <property type="term" value="F:DNA binding"/>
    <property type="evidence" value="ECO:0007669"/>
    <property type="project" value="UniProtKB-KW"/>
</dbReference>
<evidence type="ECO:0000259" key="5">
    <source>
        <dbReference type="PROSITE" id="PS50931"/>
    </source>
</evidence>
<dbReference type="InterPro" id="IPR036390">
    <property type="entry name" value="WH_DNA-bd_sf"/>
</dbReference>
<sequence length="289" mass="33207">MIENYLLEELVTFAKYGTVAKTAEVLGLTQPAVTHSMKKLEEDLGVTLFIRKPNRLYLSETGKYTAREAKKLIDDNLDFTKRVKQFEKDQTTLIIGVNAPGPGIVLRSLHDKNIQIVSELVESNFENLLAEHQVTCLLLNFPINDRDIGSTYLGTESMSVNLPANCNLNQHEQLSFKMLKGKTILSPSPIGFWSKIYQEEIPDSKIIFQNESSEYSEILQYSFLPFFTTNLTSLDSKWGHNLPDNRSVRPLKDEVAHQKFYACYLKHNKDRVQPLIEKLQDQWSKYDQK</sequence>
<keyword evidence="3" id="KW-0238">DNA-binding</keyword>
<evidence type="ECO:0000313" key="6">
    <source>
        <dbReference type="EMBL" id="OYR86817.1"/>
    </source>
</evidence>
<dbReference type="PRINTS" id="PR00039">
    <property type="entry name" value="HTHLYSR"/>
</dbReference>
<dbReference type="EMBL" id="NGNX01000063">
    <property type="protein sequence ID" value="OYR89945.1"/>
    <property type="molecule type" value="Genomic_DNA"/>
</dbReference>
<reference evidence="7 8" key="1">
    <citation type="submission" date="2017-04" db="EMBL/GenBank/DDBJ databases">
        <authorList>
            <person name="Afonso C.L."/>
            <person name="Miller P.J."/>
            <person name="Scott M.A."/>
            <person name="Spackman E."/>
            <person name="Goraichik I."/>
            <person name="Dimitrov K.M."/>
            <person name="Suarez D.L."/>
            <person name="Swayne D.E."/>
        </authorList>
    </citation>
    <scope>NUCLEOTIDE SEQUENCE [LARGE SCALE GENOMIC DNA]</scope>
    <source>
        <strain evidence="7 8">609q</strain>
    </source>
</reference>
<dbReference type="Proteomes" id="UP000216316">
    <property type="component" value="Unassembled WGS sequence"/>
</dbReference>
<dbReference type="EMBL" id="NGNV01000063">
    <property type="protein sequence ID" value="OYR86817.1"/>
    <property type="molecule type" value="Genomic_DNA"/>
</dbReference>
<name>A0A256L967_9LACO</name>
<organism evidence="7 8">
    <name type="scientific">Lactobacillus taiwanensis</name>
    <dbReference type="NCBI Taxonomy" id="508451"/>
    <lineage>
        <taxon>Bacteria</taxon>
        <taxon>Bacillati</taxon>
        <taxon>Bacillota</taxon>
        <taxon>Bacilli</taxon>
        <taxon>Lactobacillales</taxon>
        <taxon>Lactobacillaceae</taxon>
        <taxon>Lactobacillus</taxon>
    </lineage>
</organism>
<comment type="caution">
    <text evidence="7">The sequence shown here is derived from an EMBL/GenBank/DDBJ whole genome shotgun (WGS) entry which is preliminary data.</text>
</comment>
<dbReference type="AlphaFoldDB" id="A0A256L967"/>
<keyword evidence="4" id="KW-0804">Transcription</keyword>
<dbReference type="GO" id="GO:0032993">
    <property type="term" value="C:protein-DNA complex"/>
    <property type="evidence" value="ECO:0007669"/>
    <property type="project" value="TreeGrafter"/>
</dbReference>
<evidence type="ECO:0000256" key="4">
    <source>
        <dbReference type="ARBA" id="ARBA00023163"/>
    </source>
</evidence>
<reference evidence="8 9" key="3">
    <citation type="submission" date="2017-09" db="EMBL/GenBank/DDBJ databases">
        <title>Tripartite evolution among Lactobacillus johnsonii, Lactobacillus taiwanensis, Lactobacillus reuteri and their rodent host.</title>
        <authorList>
            <person name="Wang T."/>
            <person name="Knowles S."/>
            <person name="Cheng C."/>
        </authorList>
    </citation>
    <scope>NUCLEOTIDE SEQUENCE [LARGE SCALE GENOMIC DNA]</scope>
    <source>
        <strain evidence="7 8">609q</strain>
        <strain evidence="6 9">609u</strain>
    </source>
</reference>
<feature type="domain" description="HTH lysR-type" evidence="5">
    <location>
        <begin position="1"/>
        <end position="59"/>
    </location>
</feature>
<dbReference type="InterPro" id="IPR036388">
    <property type="entry name" value="WH-like_DNA-bd_sf"/>
</dbReference>
<proteinExistence type="inferred from homology"/>
<dbReference type="SUPFAM" id="SSF46785">
    <property type="entry name" value="Winged helix' DNA-binding domain"/>
    <property type="match status" value="1"/>
</dbReference>
<dbReference type="PANTHER" id="PTHR30346:SF0">
    <property type="entry name" value="HCA OPERON TRANSCRIPTIONAL ACTIVATOR HCAR"/>
    <property type="match status" value="1"/>
</dbReference>